<dbReference type="PANTHER" id="PTHR30126">
    <property type="entry name" value="HTH-TYPE TRANSCRIPTIONAL REGULATOR"/>
    <property type="match status" value="1"/>
</dbReference>
<dbReference type="EMBL" id="CP096983">
    <property type="protein sequence ID" value="URZ12813.1"/>
    <property type="molecule type" value="Genomic_DNA"/>
</dbReference>
<evidence type="ECO:0000256" key="4">
    <source>
        <dbReference type="ARBA" id="ARBA00023163"/>
    </source>
</evidence>
<protein>
    <submittedName>
        <fullName evidence="5">HTH-type transcriptional regulator GltC</fullName>
    </submittedName>
</protein>
<dbReference type="PANTHER" id="PTHR30126:SF39">
    <property type="entry name" value="HTH-TYPE TRANSCRIPTIONAL REGULATOR CYSL"/>
    <property type="match status" value="1"/>
</dbReference>
<dbReference type="InterPro" id="IPR036388">
    <property type="entry name" value="WH-like_DNA-bd_sf"/>
</dbReference>
<dbReference type="PRINTS" id="PR00039">
    <property type="entry name" value="HTHLYSR"/>
</dbReference>
<keyword evidence="6" id="KW-1185">Reference proteome</keyword>
<dbReference type="GO" id="GO:0000976">
    <property type="term" value="F:transcription cis-regulatory region binding"/>
    <property type="evidence" value="ECO:0007669"/>
    <property type="project" value="TreeGrafter"/>
</dbReference>
<keyword evidence="3" id="KW-0238">DNA-binding</keyword>
<accession>A0A1S8KYS9</accession>
<comment type="similarity">
    <text evidence="1">Belongs to the LysR transcriptional regulatory family.</text>
</comment>
<dbReference type="InterPro" id="IPR000847">
    <property type="entry name" value="LysR_HTH_N"/>
</dbReference>
<name>A0A1S8KYS9_9CLOT</name>
<dbReference type="SUPFAM" id="SSF46785">
    <property type="entry name" value="Winged helix' DNA-binding domain"/>
    <property type="match status" value="1"/>
</dbReference>
<dbReference type="GO" id="GO:0003700">
    <property type="term" value="F:DNA-binding transcription factor activity"/>
    <property type="evidence" value="ECO:0007669"/>
    <property type="project" value="InterPro"/>
</dbReference>
<dbReference type="CDD" id="cd08434">
    <property type="entry name" value="PBP2_GltC_like"/>
    <property type="match status" value="1"/>
</dbReference>
<dbReference type="AlphaFoldDB" id="A0A1S8KYS9"/>
<evidence type="ECO:0000256" key="3">
    <source>
        <dbReference type="ARBA" id="ARBA00023125"/>
    </source>
</evidence>
<dbReference type="SUPFAM" id="SSF53850">
    <property type="entry name" value="Periplasmic binding protein-like II"/>
    <property type="match status" value="1"/>
</dbReference>
<keyword evidence="4" id="KW-0804">Transcription</keyword>
<keyword evidence="2" id="KW-0805">Transcription regulation</keyword>
<reference evidence="5 6" key="1">
    <citation type="submission" date="2022-04" db="EMBL/GenBank/DDBJ databases">
        <title>Genome sequence of C. roseum typestrain.</title>
        <authorList>
            <person name="Poehlein A."/>
            <person name="Schoch T."/>
            <person name="Duerre P."/>
            <person name="Daniel R."/>
        </authorList>
    </citation>
    <scope>NUCLEOTIDE SEQUENCE [LARGE SCALE GENOMIC DNA]</scope>
    <source>
        <strain evidence="5 6">DSM 7320</strain>
    </source>
</reference>
<dbReference type="KEGG" id="crw:CROST_035580"/>
<dbReference type="Pfam" id="PF03466">
    <property type="entry name" value="LysR_substrate"/>
    <property type="match status" value="1"/>
</dbReference>
<evidence type="ECO:0000256" key="1">
    <source>
        <dbReference type="ARBA" id="ARBA00009437"/>
    </source>
</evidence>
<evidence type="ECO:0000313" key="5">
    <source>
        <dbReference type="EMBL" id="URZ12813.1"/>
    </source>
</evidence>
<sequence>MNLKQLEYFRTLARTEHYTKASKELYITQPSLSYSITELEKELKTHLFEKDGRNIKLTKYGSFFLSYVERALDELETGKKQLLKLTSSTEGKIDMAFIYTLGPTFIPNLVQSFSNNKEYEGIKFSFAQGNTKSLIEHLKREKFDLIFCSYKEDEPEIEFVPVAKQDLVLIVPKDHPLGILDTIDLKATEDYPYILFNQKSGLRPIINDMFNRADINPEIICEVEEDSAVAGLVSIGYGIAIIPKIPNLSNFNVKIINIEKPLYERYIYAARCKNLYHSPAMLSFFSFALNYGKENYLNKDIKV</sequence>
<dbReference type="Proteomes" id="UP000190951">
    <property type="component" value="Chromosome"/>
</dbReference>
<dbReference type="InterPro" id="IPR036390">
    <property type="entry name" value="WH_DNA-bd_sf"/>
</dbReference>
<dbReference type="Gene3D" id="1.10.10.10">
    <property type="entry name" value="Winged helix-like DNA-binding domain superfamily/Winged helix DNA-binding domain"/>
    <property type="match status" value="1"/>
</dbReference>
<dbReference type="Pfam" id="PF00126">
    <property type="entry name" value="HTH_1"/>
    <property type="match status" value="1"/>
</dbReference>
<dbReference type="Gene3D" id="3.40.190.290">
    <property type="match status" value="1"/>
</dbReference>
<evidence type="ECO:0000256" key="2">
    <source>
        <dbReference type="ARBA" id="ARBA00023015"/>
    </source>
</evidence>
<proteinExistence type="inferred from homology"/>
<dbReference type="InterPro" id="IPR005119">
    <property type="entry name" value="LysR_subst-bd"/>
</dbReference>
<dbReference type="FunFam" id="1.10.10.10:FF:000001">
    <property type="entry name" value="LysR family transcriptional regulator"/>
    <property type="match status" value="1"/>
</dbReference>
<dbReference type="STRING" id="84029.CROST_39120"/>
<dbReference type="RefSeq" id="WP_077832303.1">
    <property type="nucleotide sequence ID" value="NZ_CP096983.1"/>
</dbReference>
<gene>
    <name evidence="5" type="primary">gltC_2</name>
    <name evidence="5" type="ORF">CROST_035580</name>
</gene>
<dbReference type="PROSITE" id="PS50931">
    <property type="entry name" value="HTH_LYSR"/>
    <property type="match status" value="1"/>
</dbReference>
<organism evidence="5 6">
    <name type="scientific">Clostridium felsineum</name>
    <dbReference type="NCBI Taxonomy" id="36839"/>
    <lineage>
        <taxon>Bacteria</taxon>
        <taxon>Bacillati</taxon>
        <taxon>Bacillota</taxon>
        <taxon>Clostridia</taxon>
        <taxon>Eubacteriales</taxon>
        <taxon>Clostridiaceae</taxon>
        <taxon>Clostridium</taxon>
    </lineage>
</organism>
<evidence type="ECO:0000313" key="6">
    <source>
        <dbReference type="Proteomes" id="UP000190951"/>
    </source>
</evidence>